<protein>
    <submittedName>
        <fullName evidence="9">ABC transporter permease</fullName>
    </submittedName>
    <submittedName>
        <fullName evidence="10">Osmoprotectant transport system permease protein</fullName>
    </submittedName>
</protein>
<dbReference type="RefSeq" id="WP_146856636.1">
    <property type="nucleotide sequence ID" value="NZ_BAAAHR010000003.1"/>
</dbReference>
<dbReference type="SUPFAM" id="SSF161098">
    <property type="entry name" value="MetI-like"/>
    <property type="match status" value="1"/>
</dbReference>
<dbReference type="PANTHER" id="PTHR30177">
    <property type="entry name" value="GLYCINE BETAINE/L-PROLINE TRANSPORT SYSTEM PERMEASE PROTEIN PROW"/>
    <property type="match status" value="1"/>
</dbReference>
<dbReference type="GO" id="GO:0055085">
    <property type="term" value="P:transmembrane transport"/>
    <property type="evidence" value="ECO:0007669"/>
    <property type="project" value="InterPro"/>
</dbReference>
<keyword evidence="3 6" id="KW-0812">Transmembrane</keyword>
<evidence type="ECO:0000313" key="12">
    <source>
        <dbReference type="Proteomes" id="UP000522688"/>
    </source>
</evidence>
<comment type="similarity">
    <text evidence="6">Belongs to the binding-protein-dependent transport system permease family.</text>
</comment>
<evidence type="ECO:0000313" key="10">
    <source>
        <dbReference type="EMBL" id="MBA8813790.1"/>
    </source>
</evidence>
<evidence type="ECO:0000259" key="8">
    <source>
        <dbReference type="PROSITE" id="PS50928"/>
    </source>
</evidence>
<feature type="transmembrane region" description="Helical" evidence="6">
    <location>
        <begin position="74"/>
        <end position="101"/>
    </location>
</feature>
<dbReference type="PANTHER" id="PTHR30177:SF33">
    <property type="entry name" value="POSSIBLE OSMOPROTECTANT (GLYCINE BETAINE_CARNITINE_CHOLINE_L-PROLINE) TRANSPORT INTEGRAL MEMBRANE PROTEIN ABC TRANSPORTER PROZ"/>
    <property type="match status" value="1"/>
</dbReference>
<sequence>MNDGLFSYLLDGSHWQFGGTASIPSLILTHLWYTIQAVVVAAAIALPLGLYIGHTGRLSFIAINAANAGRSLPTLGLIILLVVLMGRGFLPVLIALVILAIPPILTTTYAGIRAVDPAAIDAAKGMGMRPLQVLFKLEVPMALPLISSGLRNALLQVIATSTVAAYVGIGGLGRLLVDGIALNAYERVVAGAVVVAALAIVVDLVAALVQRSVISPGISGRRVSRRPTRSTPAPSTAPAPTGQPG</sequence>
<evidence type="ECO:0000256" key="3">
    <source>
        <dbReference type="ARBA" id="ARBA00022692"/>
    </source>
</evidence>
<reference evidence="9 11" key="1">
    <citation type="submission" date="2019-07" db="EMBL/GenBank/DDBJ databases">
        <title>Whole genome shotgun sequence of Frigoribacterium faeni NBRC 103066.</title>
        <authorList>
            <person name="Hosoyama A."/>
            <person name="Uohara A."/>
            <person name="Ohji S."/>
            <person name="Ichikawa N."/>
        </authorList>
    </citation>
    <scope>NUCLEOTIDE SEQUENCE [LARGE SCALE GENOMIC DNA]</scope>
    <source>
        <strain evidence="9 11">NBRC 103066</strain>
    </source>
</reference>
<dbReference type="EMBL" id="BJUV01000033">
    <property type="protein sequence ID" value="GEK84307.1"/>
    <property type="molecule type" value="Genomic_DNA"/>
</dbReference>
<dbReference type="GO" id="GO:0005886">
    <property type="term" value="C:plasma membrane"/>
    <property type="evidence" value="ECO:0007669"/>
    <property type="project" value="UniProtKB-SubCell"/>
</dbReference>
<feature type="domain" description="ABC transmembrane type-1" evidence="8">
    <location>
        <begin position="27"/>
        <end position="206"/>
    </location>
</feature>
<feature type="transmembrane region" description="Helical" evidence="6">
    <location>
        <begin position="153"/>
        <end position="176"/>
    </location>
</feature>
<feature type="transmembrane region" description="Helical" evidence="6">
    <location>
        <begin position="31"/>
        <end position="53"/>
    </location>
</feature>
<dbReference type="EMBL" id="JACGWW010000002">
    <property type="protein sequence ID" value="MBA8813790.1"/>
    <property type="molecule type" value="Genomic_DNA"/>
</dbReference>
<dbReference type="PROSITE" id="PS50928">
    <property type="entry name" value="ABC_TM1"/>
    <property type="match status" value="1"/>
</dbReference>
<proteinExistence type="inferred from homology"/>
<feature type="region of interest" description="Disordered" evidence="7">
    <location>
        <begin position="219"/>
        <end position="245"/>
    </location>
</feature>
<comment type="caution">
    <text evidence="10">The sequence shown here is derived from an EMBL/GenBank/DDBJ whole genome shotgun (WGS) entry which is preliminary data.</text>
</comment>
<dbReference type="GO" id="GO:0031460">
    <property type="term" value="P:glycine betaine transport"/>
    <property type="evidence" value="ECO:0007669"/>
    <property type="project" value="TreeGrafter"/>
</dbReference>
<dbReference type="InterPro" id="IPR000515">
    <property type="entry name" value="MetI-like"/>
</dbReference>
<evidence type="ECO:0000256" key="6">
    <source>
        <dbReference type="RuleBase" id="RU363032"/>
    </source>
</evidence>
<dbReference type="Proteomes" id="UP000321154">
    <property type="component" value="Unassembled WGS sequence"/>
</dbReference>
<dbReference type="OrthoDB" id="5244012at2"/>
<evidence type="ECO:0000256" key="7">
    <source>
        <dbReference type="SAM" id="MobiDB-lite"/>
    </source>
</evidence>
<feature type="compositionally biased region" description="Pro residues" evidence="7">
    <location>
        <begin position="235"/>
        <end position="245"/>
    </location>
</feature>
<evidence type="ECO:0000256" key="1">
    <source>
        <dbReference type="ARBA" id="ARBA00004141"/>
    </source>
</evidence>
<organism evidence="10 12">
    <name type="scientific">Frigoribacterium faeni</name>
    <dbReference type="NCBI Taxonomy" id="145483"/>
    <lineage>
        <taxon>Bacteria</taxon>
        <taxon>Bacillati</taxon>
        <taxon>Actinomycetota</taxon>
        <taxon>Actinomycetes</taxon>
        <taxon>Micrococcales</taxon>
        <taxon>Microbacteriaceae</taxon>
        <taxon>Frigoribacterium</taxon>
    </lineage>
</organism>
<dbReference type="AlphaFoldDB" id="A0A7W3JJ68"/>
<feature type="transmembrane region" description="Helical" evidence="6">
    <location>
        <begin position="188"/>
        <end position="209"/>
    </location>
</feature>
<evidence type="ECO:0000256" key="4">
    <source>
        <dbReference type="ARBA" id="ARBA00022989"/>
    </source>
</evidence>
<name>A0A7W3JJ68_9MICO</name>
<evidence type="ECO:0000256" key="2">
    <source>
        <dbReference type="ARBA" id="ARBA00022448"/>
    </source>
</evidence>
<gene>
    <name evidence="10" type="ORF">FB463_002039</name>
    <name evidence="9" type="ORF">FFA01_26160</name>
</gene>
<evidence type="ECO:0000313" key="11">
    <source>
        <dbReference type="Proteomes" id="UP000321154"/>
    </source>
</evidence>
<comment type="subcellular location">
    <subcellularLocation>
        <location evidence="6">Cell membrane</location>
        <topology evidence="6">Multi-pass membrane protein</topology>
    </subcellularLocation>
    <subcellularLocation>
        <location evidence="1">Membrane</location>
        <topology evidence="1">Multi-pass membrane protein</topology>
    </subcellularLocation>
</comment>
<keyword evidence="5 6" id="KW-0472">Membrane</keyword>
<keyword evidence="2 6" id="KW-0813">Transport</keyword>
<evidence type="ECO:0000313" key="9">
    <source>
        <dbReference type="EMBL" id="GEK84307.1"/>
    </source>
</evidence>
<keyword evidence="4 6" id="KW-1133">Transmembrane helix</keyword>
<dbReference type="Pfam" id="PF00528">
    <property type="entry name" value="BPD_transp_1"/>
    <property type="match status" value="1"/>
</dbReference>
<keyword evidence="11" id="KW-1185">Reference proteome</keyword>
<dbReference type="InterPro" id="IPR051204">
    <property type="entry name" value="ABC_transp_perm/SBD"/>
</dbReference>
<dbReference type="CDD" id="cd06261">
    <property type="entry name" value="TM_PBP2"/>
    <property type="match status" value="1"/>
</dbReference>
<reference evidence="10 12" key="2">
    <citation type="submission" date="2020-07" db="EMBL/GenBank/DDBJ databases">
        <title>Sequencing the genomes of 1000 actinobacteria strains.</title>
        <authorList>
            <person name="Klenk H.-P."/>
        </authorList>
    </citation>
    <scope>NUCLEOTIDE SEQUENCE [LARGE SCALE GENOMIC DNA]</scope>
    <source>
        <strain evidence="10 12">DSM 10309</strain>
    </source>
</reference>
<evidence type="ECO:0000256" key="5">
    <source>
        <dbReference type="ARBA" id="ARBA00023136"/>
    </source>
</evidence>
<dbReference type="Proteomes" id="UP000522688">
    <property type="component" value="Unassembled WGS sequence"/>
</dbReference>
<dbReference type="Gene3D" id="1.10.3720.10">
    <property type="entry name" value="MetI-like"/>
    <property type="match status" value="1"/>
</dbReference>
<dbReference type="InterPro" id="IPR035906">
    <property type="entry name" value="MetI-like_sf"/>
</dbReference>
<accession>A0A7W3JJ68</accession>